<dbReference type="EMBL" id="JAHRHJ020000007">
    <property type="protein sequence ID" value="KAH9309551.1"/>
    <property type="molecule type" value="Genomic_DNA"/>
</dbReference>
<feature type="region of interest" description="Disordered" evidence="1">
    <location>
        <begin position="20"/>
        <end position="55"/>
    </location>
</feature>
<evidence type="ECO:0000313" key="3">
    <source>
        <dbReference type="Proteomes" id="UP000824469"/>
    </source>
</evidence>
<evidence type="ECO:0000256" key="1">
    <source>
        <dbReference type="SAM" id="MobiDB-lite"/>
    </source>
</evidence>
<sequence>ALEAGRRWGRALCAGAQRGQRRCARGQGSGGGQGGQGRVVGKGGFHRGSGEGQGWGGRVRGVWDCRESGGCGGQGTGLRFGRDRVRGSVWG</sequence>
<protein>
    <submittedName>
        <fullName evidence="2">Uncharacterized protein</fullName>
    </submittedName>
</protein>
<name>A0AA38FS73_TAXCH</name>
<feature type="non-terminal residue" evidence="2">
    <location>
        <position position="91"/>
    </location>
</feature>
<proteinExistence type="predicted"/>
<accession>A0AA38FS73</accession>
<organism evidence="2 3">
    <name type="scientific">Taxus chinensis</name>
    <name type="common">Chinese yew</name>
    <name type="synonym">Taxus wallichiana var. chinensis</name>
    <dbReference type="NCBI Taxonomy" id="29808"/>
    <lineage>
        <taxon>Eukaryota</taxon>
        <taxon>Viridiplantae</taxon>
        <taxon>Streptophyta</taxon>
        <taxon>Embryophyta</taxon>
        <taxon>Tracheophyta</taxon>
        <taxon>Spermatophyta</taxon>
        <taxon>Pinopsida</taxon>
        <taxon>Pinidae</taxon>
        <taxon>Conifers II</taxon>
        <taxon>Cupressales</taxon>
        <taxon>Taxaceae</taxon>
        <taxon>Taxus</taxon>
    </lineage>
</organism>
<evidence type="ECO:0000313" key="2">
    <source>
        <dbReference type="EMBL" id="KAH9309551.1"/>
    </source>
</evidence>
<feature type="compositionally biased region" description="Gly residues" evidence="1">
    <location>
        <begin position="27"/>
        <end position="55"/>
    </location>
</feature>
<dbReference type="Proteomes" id="UP000824469">
    <property type="component" value="Unassembled WGS sequence"/>
</dbReference>
<keyword evidence="3" id="KW-1185">Reference proteome</keyword>
<dbReference type="AlphaFoldDB" id="A0AA38FS73"/>
<feature type="non-terminal residue" evidence="2">
    <location>
        <position position="1"/>
    </location>
</feature>
<gene>
    <name evidence="2" type="ORF">KI387_037462</name>
</gene>
<comment type="caution">
    <text evidence="2">The sequence shown here is derived from an EMBL/GenBank/DDBJ whole genome shotgun (WGS) entry which is preliminary data.</text>
</comment>
<reference evidence="2 3" key="1">
    <citation type="journal article" date="2021" name="Nat. Plants">
        <title>The Taxus genome provides insights into paclitaxel biosynthesis.</title>
        <authorList>
            <person name="Xiong X."/>
            <person name="Gou J."/>
            <person name="Liao Q."/>
            <person name="Li Y."/>
            <person name="Zhou Q."/>
            <person name="Bi G."/>
            <person name="Li C."/>
            <person name="Du R."/>
            <person name="Wang X."/>
            <person name="Sun T."/>
            <person name="Guo L."/>
            <person name="Liang H."/>
            <person name="Lu P."/>
            <person name="Wu Y."/>
            <person name="Zhang Z."/>
            <person name="Ro D.K."/>
            <person name="Shang Y."/>
            <person name="Huang S."/>
            <person name="Yan J."/>
        </authorList>
    </citation>
    <scope>NUCLEOTIDE SEQUENCE [LARGE SCALE GENOMIC DNA]</scope>
    <source>
        <strain evidence="2">Ta-2019</strain>
    </source>
</reference>